<reference evidence="1 2" key="1">
    <citation type="journal article" date="2016" name="Proc. Natl. Acad. Sci. U.S.A.">
        <title>Comparative genomics of biotechnologically important yeasts.</title>
        <authorList>
            <person name="Riley R."/>
            <person name="Haridas S."/>
            <person name="Wolfe K.H."/>
            <person name="Lopes M.R."/>
            <person name="Hittinger C.T."/>
            <person name="Goeker M."/>
            <person name="Salamov A.A."/>
            <person name="Wisecaver J.H."/>
            <person name="Long T.M."/>
            <person name="Calvey C.H."/>
            <person name="Aerts A.L."/>
            <person name="Barry K.W."/>
            <person name="Choi C."/>
            <person name="Clum A."/>
            <person name="Coughlan A.Y."/>
            <person name="Deshpande S."/>
            <person name="Douglass A.P."/>
            <person name="Hanson S.J."/>
            <person name="Klenk H.-P."/>
            <person name="LaButti K.M."/>
            <person name="Lapidus A."/>
            <person name="Lindquist E.A."/>
            <person name="Lipzen A.M."/>
            <person name="Meier-Kolthoff J.P."/>
            <person name="Ohm R.A."/>
            <person name="Otillar R.P."/>
            <person name="Pangilinan J.L."/>
            <person name="Peng Y."/>
            <person name="Rokas A."/>
            <person name="Rosa C.A."/>
            <person name="Scheuner C."/>
            <person name="Sibirny A.A."/>
            <person name="Slot J.C."/>
            <person name="Stielow J.B."/>
            <person name="Sun H."/>
            <person name="Kurtzman C.P."/>
            <person name="Blackwell M."/>
            <person name="Grigoriev I.V."/>
            <person name="Jeffries T.W."/>
        </authorList>
    </citation>
    <scope>NUCLEOTIDE SEQUENCE [LARGE SCALE GENOMIC DNA]</scope>
    <source>
        <strain evidence="1 2">DSM 6958</strain>
    </source>
</reference>
<dbReference type="InterPro" id="IPR012471">
    <property type="entry name" value="DUF1690"/>
</dbReference>
<dbReference type="Pfam" id="PF07956">
    <property type="entry name" value="DUF1690"/>
    <property type="match status" value="1"/>
</dbReference>
<evidence type="ECO:0000313" key="1">
    <source>
        <dbReference type="EMBL" id="ODQ64654.1"/>
    </source>
</evidence>
<keyword evidence="2" id="KW-1185">Reference proteome</keyword>
<dbReference type="OrthoDB" id="5544375at2759"/>
<evidence type="ECO:0000313" key="2">
    <source>
        <dbReference type="Proteomes" id="UP000095009"/>
    </source>
</evidence>
<dbReference type="Proteomes" id="UP000095009">
    <property type="component" value="Unassembled WGS sequence"/>
</dbReference>
<sequence>MALPGKLPTTPTEFSSNLVMSLDSSLESDYTRAQYVENHIQQEVTKHLSAIEATNSSILAGAARGIPELSELVVGEAEYSSPAVRSRVDSLKTLIETGRPDLVSISAEVKTAKEKLVQCLNDKKNLPLNCLQEFDDFKNKIATLQ</sequence>
<proteinExistence type="predicted"/>
<organism evidence="1 2">
    <name type="scientific">Nadsonia fulvescens var. elongata DSM 6958</name>
    <dbReference type="NCBI Taxonomy" id="857566"/>
    <lineage>
        <taxon>Eukaryota</taxon>
        <taxon>Fungi</taxon>
        <taxon>Dikarya</taxon>
        <taxon>Ascomycota</taxon>
        <taxon>Saccharomycotina</taxon>
        <taxon>Dipodascomycetes</taxon>
        <taxon>Dipodascales</taxon>
        <taxon>Dipodascales incertae sedis</taxon>
        <taxon>Nadsonia</taxon>
    </lineage>
</organism>
<protein>
    <submittedName>
        <fullName evidence="1">Uncharacterized protein</fullName>
    </submittedName>
</protein>
<accession>A0A1E3PHG6</accession>
<name>A0A1E3PHG6_9ASCO</name>
<dbReference type="EMBL" id="KV454411">
    <property type="protein sequence ID" value="ODQ64654.1"/>
    <property type="molecule type" value="Genomic_DNA"/>
</dbReference>
<gene>
    <name evidence="1" type="ORF">NADFUDRAFT_47271</name>
</gene>
<dbReference type="AlphaFoldDB" id="A0A1E3PHG6"/>